<dbReference type="AlphaFoldDB" id="A0AA95BQC9"/>
<evidence type="ECO:0000313" key="3">
    <source>
        <dbReference type="Proteomes" id="UP001060018"/>
    </source>
</evidence>
<dbReference type="Proteomes" id="UP001060018">
    <property type="component" value="Chromosome"/>
</dbReference>
<reference evidence="2" key="1">
    <citation type="journal article" date="2022" name="Pest Manag. Sci.">
        <title>Glutamicibacter halophytocola-mediated host fitness of potato tuber moth on Solanaceae crops.</title>
        <authorList>
            <person name="Wang W."/>
            <person name="Xiao G."/>
            <person name="Du G."/>
            <person name="Chang L."/>
            <person name="Yang Y."/>
            <person name="Ye J."/>
            <person name="Chen B."/>
        </authorList>
    </citation>
    <scope>NUCLEOTIDE SEQUENCE</scope>
    <source>
        <strain evidence="2">S2</strain>
    </source>
</reference>
<keyword evidence="1" id="KW-0812">Transmembrane</keyword>
<evidence type="ECO:0000256" key="1">
    <source>
        <dbReference type="SAM" id="Phobius"/>
    </source>
</evidence>
<evidence type="ECO:0000313" key="2">
    <source>
        <dbReference type="EMBL" id="UUX58124.1"/>
    </source>
</evidence>
<keyword evidence="1" id="KW-0472">Membrane</keyword>
<sequence>MNQRISHLASERGSGTVVTTALVIMALLLAGVLLAWVAAVHAAMNAAAAADLAALVGADTARGLRPGDPCGVARSLAQANSALLESCIVEPDGQTVAVSAKVPVSFHALGIELYAARAKARAGAPPLDQTE</sequence>
<gene>
    <name evidence="2" type="ORF">NUH22_12530</name>
</gene>
<name>A0AA95BQC9_9MICC</name>
<dbReference type="RefSeq" id="WP_195182229.1">
    <property type="nucleotide sequence ID" value="NZ_CP102487.1"/>
</dbReference>
<feature type="transmembrane region" description="Helical" evidence="1">
    <location>
        <begin position="21"/>
        <end position="44"/>
    </location>
</feature>
<dbReference type="NCBIfam" id="TIGR03816">
    <property type="entry name" value="tadE_like_DECH"/>
    <property type="match status" value="1"/>
</dbReference>
<organism evidence="2 3">
    <name type="scientific">Glutamicibacter halophytocola</name>
    <dbReference type="NCBI Taxonomy" id="1933880"/>
    <lineage>
        <taxon>Bacteria</taxon>
        <taxon>Bacillati</taxon>
        <taxon>Actinomycetota</taxon>
        <taxon>Actinomycetes</taxon>
        <taxon>Micrococcales</taxon>
        <taxon>Micrococcaceae</taxon>
        <taxon>Glutamicibacter</taxon>
    </lineage>
</organism>
<proteinExistence type="predicted"/>
<accession>A0AA95BQC9</accession>
<keyword evidence="1" id="KW-1133">Transmembrane helix</keyword>
<protein>
    <recommendedName>
        <fullName evidence="4">Flp pilus-assembly TadE/G-like family protein</fullName>
    </recommendedName>
</protein>
<dbReference type="InterPro" id="IPR021202">
    <property type="entry name" value="Rv3654c-like"/>
</dbReference>
<dbReference type="EMBL" id="CP102487">
    <property type="protein sequence ID" value="UUX58124.1"/>
    <property type="molecule type" value="Genomic_DNA"/>
</dbReference>
<evidence type="ECO:0008006" key="4">
    <source>
        <dbReference type="Google" id="ProtNLM"/>
    </source>
</evidence>